<gene>
    <name evidence="2" type="primary">PLXNA2_6</name>
    <name evidence="2" type="ORF">EYF80_037526</name>
</gene>
<sequence>MCFNTLIHLHLPPAPFLTLVRRSSPTLVREEDQRMAGVLKWTTTDGSLGQQGFFQWMDSPKIEAQGYCEKGWRIRVDGPPHGGVQYETIVVIKDGSPVLRDMAFSLDRNYLYVMSERQHRGAGGKQPMAIHAAAILSRQKAGEDEGGHEDRGGSDTHDITRTVSSEPRLFPCARRTPSEAQRMAEGAGENKGRDDIQQNAGLIWLRLHFRF</sequence>
<evidence type="ECO:0000256" key="1">
    <source>
        <dbReference type="SAM" id="MobiDB-lite"/>
    </source>
</evidence>
<evidence type="ECO:0000313" key="2">
    <source>
        <dbReference type="EMBL" id="TNN52299.1"/>
    </source>
</evidence>
<dbReference type="Gene3D" id="2.130.10.10">
    <property type="entry name" value="YVTN repeat-like/Quinoprotein amine dehydrogenase"/>
    <property type="match status" value="1"/>
</dbReference>
<protein>
    <submittedName>
        <fullName evidence="2">Plexin-A2</fullName>
    </submittedName>
</protein>
<accession>A0A4Z2GFW7</accession>
<dbReference type="OrthoDB" id="9396450at2759"/>
<dbReference type="EMBL" id="SRLO01000552">
    <property type="protein sequence ID" value="TNN52299.1"/>
    <property type="molecule type" value="Genomic_DNA"/>
</dbReference>
<proteinExistence type="predicted"/>
<comment type="caution">
    <text evidence="2">The sequence shown here is derived from an EMBL/GenBank/DDBJ whole genome shotgun (WGS) entry which is preliminary data.</text>
</comment>
<keyword evidence="3" id="KW-1185">Reference proteome</keyword>
<dbReference type="SUPFAM" id="SSF101912">
    <property type="entry name" value="Sema domain"/>
    <property type="match status" value="1"/>
</dbReference>
<dbReference type="GO" id="GO:0007399">
    <property type="term" value="P:nervous system development"/>
    <property type="evidence" value="ECO:0007669"/>
    <property type="project" value="UniProtKB-ARBA"/>
</dbReference>
<reference evidence="2 3" key="1">
    <citation type="submission" date="2019-03" db="EMBL/GenBank/DDBJ databases">
        <title>First draft genome of Liparis tanakae, snailfish: a comprehensive survey of snailfish specific genes.</title>
        <authorList>
            <person name="Kim W."/>
            <person name="Song I."/>
            <person name="Jeong J.-H."/>
            <person name="Kim D."/>
            <person name="Kim S."/>
            <person name="Ryu S."/>
            <person name="Song J.Y."/>
            <person name="Lee S.K."/>
        </authorList>
    </citation>
    <scope>NUCLEOTIDE SEQUENCE [LARGE SCALE GENOMIC DNA]</scope>
    <source>
        <tissue evidence="2">Muscle</tissue>
    </source>
</reference>
<dbReference type="InterPro" id="IPR036352">
    <property type="entry name" value="Semap_dom_sf"/>
</dbReference>
<dbReference type="AlphaFoldDB" id="A0A4Z2GFW7"/>
<feature type="compositionally biased region" description="Basic and acidic residues" evidence="1">
    <location>
        <begin position="140"/>
        <end position="160"/>
    </location>
</feature>
<evidence type="ECO:0000313" key="3">
    <source>
        <dbReference type="Proteomes" id="UP000314294"/>
    </source>
</evidence>
<dbReference type="InterPro" id="IPR015943">
    <property type="entry name" value="WD40/YVTN_repeat-like_dom_sf"/>
</dbReference>
<organism evidence="2 3">
    <name type="scientific">Liparis tanakae</name>
    <name type="common">Tanaka's snailfish</name>
    <dbReference type="NCBI Taxonomy" id="230148"/>
    <lineage>
        <taxon>Eukaryota</taxon>
        <taxon>Metazoa</taxon>
        <taxon>Chordata</taxon>
        <taxon>Craniata</taxon>
        <taxon>Vertebrata</taxon>
        <taxon>Euteleostomi</taxon>
        <taxon>Actinopterygii</taxon>
        <taxon>Neopterygii</taxon>
        <taxon>Teleostei</taxon>
        <taxon>Neoteleostei</taxon>
        <taxon>Acanthomorphata</taxon>
        <taxon>Eupercaria</taxon>
        <taxon>Perciformes</taxon>
        <taxon>Cottioidei</taxon>
        <taxon>Cottales</taxon>
        <taxon>Liparidae</taxon>
        <taxon>Liparis</taxon>
    </lineage>
</organism>
<feature type="region of interest" description="Disordered" evidence="1">
    <location>
        <begin position="139"/>
        <end position="194"/>
    </location>
</feature>
<name>A0A4Z2GFW7_9TELE</name>
<dbReference type="Proteomes" id="UP000314294">
    <property type="component" value="Unassembled WGS sequence"/>
</dbReference>